<gene>
    <name evidence="1" type="ORF">Aau02nite_01090</name>
</gene>
<dbReference type="EMBL" id="BOQL01000001">
    <property type="protein sequence ID" value="GIM62981.1"/>
    <property type="molecule type" value="Genomic_DNA"/>
</dbReference>
<name>A0A919VFZ5_9ACTN</name>
<reference evidence="1" key="1">
    <citation type="submission" date="2021-03" db="EMBL/GenBank/DDBJ databases">
        <title>Whole genome shotgun sequence of Actinoplanes auranticolor NBRC 12245.</title>
        <authorList>
            <person name="Komaki H."/>
            <person name="Tamura T."/>
        </authorList>
    </citation>
    <scope>NUCLEOTIDE SEQUENCE</scope>
    <source>
        <strain evidence="1">NBRC 12245</strain>
    </source>
</reference>
<dbReference type="AlphaFoldDB" id="A0A919VFZ5"/>
<comment type="caution">
    <text evidence="1">The sequence shown here is derived from an EMBL/GenBank/DDBJ whole genome shotgun (WGS) entry which is preliminary data.</text>
</comment>
<dbReference type="Proteomes" id="UP000681340">
    <property type="component" value="Unassembled WGS sequence"/>
</dbReference>
<protein>
    <submittedName>
        <fullName evidence="1">Uncharacterized protein</fullName>
    </submittedName>
</protein>
<evidence type="ECO:0000313" key="1">
    <source>
        <dbReference type="EMBL" id="GIM62981.1"/>
    </source>
</evidence>
<evidence type="ECO:0000313" key="2">
    <source>
        <dbReference type="Proteomes" id="UP000681340"/>
    </source>
</evidence>
<accession>A0A919VFZ5</accession>
<keyword evidence="2" id="KW-1185">Reference proteome</keyword>
<sequence length="194" mass="20981">MSALASVLAGAEGEVPLADPARVSAYLLDRERSYWESMRAAGRINAQLTTMSRAVVGAVLAGPLSYPGGVSLLECARICSAAEPAELVLDDHKVCYPAADPAHVLQPLYPDRLAEDFLALQIPGARSRELGDGDPAIERILENLLRPGTDLPAETVERIIVVLVETARRWEHVADRHFHPIVAARPDLGFTVFP</sequence>
<organism evidence="1 2">
    <name type="scientific">Actinoplanes auranticolor</name>
    <dbReference type="NCBI Taxonomy" id="47988"/>
    <lineage>
        <taxon>Bacteria</taxon>
        <taxon>Bacillati</taxon>
        <taxon>Actinomycetota</taxon>
        <taxon>Actinomycetes</taxon>
        <taxon>Micromonosporales</taxon>
        <taxon>Micromonosporaceae</taxon>
        <taxon>Actinoplanes</taxon>
    </lineage>
</organism>
<proteinExistence type="predicted"/>
<dbReference type="RefSeq" id="WP_212986268.1">
    <property type="nucleotide sequence ID" value="NZ_BAABEA010000029.1"/>
</dbReference>